<evidence type="ECO:0000256" key="1">
    <source>
        <dbReference type="SAM" id="MobiDB-lite"/>
    </source>
</evidence>
<comment type="caution">
    <text evidence="2">The sequence shown here is derived from an EMBL/GenBank/DDBJ whole genome shotgun (WGS) entry which is preliminary data.</text>
</comment>
<gene>
    <name evidence="2" type="ORF">A9Z42_0064630</name>
</gene>
<dbReference type="AlphaFoldDB" id="A0A2H2ZM24"/>
<evidence type="ECO:0000313" key="3">
    <source>
        <dbReference type="Proteomes" id="UP000219286"/>
    </source>
</evidence>
<name>A0A2H2ZM24_TRIPA</name>
<organism evidence="2 3">
    <name type="scientific">Trichoderma parareesei</name>
    <name type="common">Filamentous fungus</name>
    <dbReference type="NCBI Taxonomy" id="858221"/>
    <lineage>
        <taxon>Eukaryota</taxon>
        <taxon>Fungi</taxon>
        <taxon>Dikarya</taxon>
        <taxon>Ascomycota</taxon>
        <taxon>Pezizomycotina</taxon>
        <taxon>Sordariomycetes</taxon>
        <taxon>Hypocreomycetidae</taxon>
        <taxon>Hypocreales</taxon>
        <taxon>Hypocreaceae</taxon>
        <taxon>Trichoderma</taxon>
    </lineage>
</organism>
<evidence type="ECO:0000313" key="2">
    <source>
        <dbReference type="EMBL" id="OTA05742.1"/>
    </source>
</evidence>
<reference evidence="2 3" key="1">
    <citation type="journal article" date="2015" name="Genome Announc.">
        <title>Genome sequence and annotation of Trichoderma parareesei, the ancestor of the cellulase producer Trichoderma reesei.</title>
        <authorList>
            <person name="Yang D."/>
            <person name="Pomraning K."/>
            <person name="Kopchinskiy A."/>
            <person name="Karimi Aghcheh R."/>
            <person name="Atanasova L."/>
            <person name="Chenthamara K."/>
            <person name="Baker S.E."/>
            <person name="Zhang R."/>
            <person name="Shen Q."/>
            <person name="Freitag M."/>
            <person name="Kubicek C.P."/>
            <person name="Druzhinina I.S."/>
        </authorList>
    </citation>
    <scope>NUCLEOTIDE SEQUENCE [LARGE SCALE GENOMIC DNA]</scope>
    <source>
        <strain evidence="2 3">CBS 125925</strain>
    </source>
</reference>
<accession>A0A2H2ZM24</accession>
<feature type="region of interest" description="Disordered" evidence="1">
    <location>
        <begin position="113"/>
        <end position="143"/>
    </location>
</feature>
<protein>
    <submittedName>
        <fullName evidence="2">Uncharacterized protein</fullName>
    </submittedName>
</protein>
<proteinExistence type="predicted"/>
<sequence length="254" mass="28752">MTVELNVRTVSAQTERLEKELAALAAHIEADKAFREKHDKRLQSLCNEILAVKQRVVEIQGPEWNKGGERAEAGQKEVDEAVERLRREMGEMRGLVSDLSSALDKLPTAAEAESLVRRSRAPASASNGGATQAAAIEQVSGTKEARSIKQRIEDTIASTRRWNSDHKTTKLTDAVFIANYLKQQSKRDPQMAVYIQRTIQKHVQNSGRRPRTRARPKSLEQFCRMLVWKDVLDTAELVLVRDWRRTARALEERG</sequence>
<keyword evidence="3" id="KW-1185">Reference proteome</keyword>
<dbReference type="OrthoDB" id="6423603at2759"/>
<dbReference type="EMBL" id="LFMI01000633">
    <property type="protein sequence ID" value="OTA05742.1"/>
    <property type="molecule type" value="Genomic_DNA"/>
</dbReference>
<dbReference type="Proteomes" id="UP000219286">
    <property type="component" value="Unassembled WGS sequence"/>
</dbReference>